<comment type="caution">
    <text evidence="1">The sequence shown here is derived from an EMBL/GenBank/DDBJ whole genome shotgun (WGS) entry which is preliminary data.</text>
</comment>
<gene>
    <name evidence="1" type="ORF">BpHYR1_034294</name>
</gene>
<reference evidence="1 2" key="1">
    <citation type="journal article" date="2018" name="Sci. Rep.">
        <title>Genomic signatures of local adaptation to the degree of environmental predictability in rotifers.</title>
        <authorList>
            <person name="Franch-Gras L."/>
            <person name="Hahn C."/>
            <person name="Garcia-Roger E.M."/>
            <person name="Carmona M.J."/>
            <person name="Serra M."/>
            <person name="Gomez A."/>
        </authorList>
    </citation>
    <scope>NUCLEOTIDE SEQUENCE [LARGE SCALE GENOMIC DNA]</scope>
    <source>
        <strain evidence="1">HYR1</strain>
    </source>
</reference>
<proteinExistence type="predicted"/>
<accession>A0A3M7RVE9</accession>
<sequence length="112" mass="13298">MSAKTLQMALSKVKRSVLKKGTERRRILKNSISIPFPFHPLHFIHSVPTIQFHPFHPLKSLEWNEMERMEWESWNGTVGTERNRTDGMGMELNGWNGMNGMERNGWMEWEWN</sequence>
<evidence type="ECO:0000313" key="1">
    <source>
        <dbReference type="EMBL" id="RNA27305.1"/>
    </source>
</evidence>
<dbReference type="AlphaFoldDB" id="A0A3M7RVE9"/>
<name>A0A3M7RVE9_BRAPC</name>
<dbReference type="Proteomes" id="UP000276133">
    <property type="component" value="Unassembled WGS sequence"/>
</dbReference>
<evidence type="ECO:0000313" key="2">
    <source>
        <dbReference type="Proteomes" id="UP000276133"/>
    </source>
</evidence>
<keyword evidence="2" id="KW-1185">Reference proteome</keyword>
<protein>
    <submittedName>
        <fullName evidence="1">Uncharacterized protein</fullName>
    </submittedName>
</protein>
<dbReference type="EMBL" id="REGN01002563">
    <property type="protein sequence ID" value="RNA27305.1"/>
    <property type="molecule type" value="Genomic_DNA"/>
</dbReference>
<organism evidence="1 2">
    <name type="scientific">Brachionus plicatilis</name>
    <name type="common">Marine rotifer</name>
    <name type="synonym">Brachionus muelleri</name>
    <dbReference type="NCBI Taxonomy" id="10195"/>
    <lineage>
        <taxon>Eukaryota</taxon>
        <taxon>Metazoa</taxon>
        <taxon>Spiralia</taxon>
        <taxon>Gnathifera</taxon>
        <taxon>Rotifera</taxon>
        <taxon>Eurotatoria</taxon>
        <taxon>Monogononta</taxon>
        <taxon>Pseudotrocha</taxon>
        <taxon>Ploima</taxon>
        <taxon>Brachionidae</taxon>
        <taxon>Brachionus</taxon>
    </lineage>
</organism>